<keyword evidence="8 13" id="KW-1133">Transmembrane helix</keyword>
<dbReference type="EMBL" id="CP141261">
    <property type="protein sequence ID" value="WRL66595.1"/>
    <property type="molecule type" value="Genomic_DNA"/>
</dbReference>
<dbReference type="PANTHER" id="PTHR30529:SF1">
    <property type="entry name" value="CYTOCHROME B561 HOMOLOG 2"/>
    <property type="match status" value="1"/>
</dbReference>
<evidence type="ECO:0000256" key="10">
    <source>
        <dbReference type="ARBA" id="ARBA00023136"/>
    </source>
</evidence>
<proteinExistence type="inferred from homology"/>
<evidence type="ECO:0000256" key="9">
    <source>
        <dbReference type="ARBA" id="ARBA00023004"/>
    </source>
</evidence>
<evidence type="ECO:0000256" key="8">
    <source>
        <dbReference type="ARBA" id="ARBA00022989"/>
    </source>
</evidence>
<protein>
    <submittedName>
        <fullName evidence="15">Cytochrome b/b6 domain-containing protein</fullName>
    </submittedName>
</protein>
<evidence type="ECO:0000256" key="4">
    <source>
        <dbReference type="ARBA" id="ARBA00022617"/>
    </source>
</evidence>
<feature type="region of interest" description="Disordered" evidence="12">
    <location>
        <begin position="71"/>
        <end position="100"/>
    </location>
</feature>
<feature type="transmembrane region" description="Helical" evidence="13">
    <location>
        <begin position="24"/>
        <end position="46"/>
    </location>
</feature>
<keyword evidence="6" id="KW-0479">Metal-binding</keyword>
<feature type="transmembrane region" description="Helical" evidence="13">
    <location>
        <begin position="125"/>
        <end position="144"/>
    </location>
</feature>
<evidence type="ECO:0000256" key="2">
    <source>
        <dbReference type="ARBA" id="ARBA00022448"/>
    </source>
</evidence>
<keyword evidence="5 13" id="KW-0812">Transmembrane</keyword>
<evidence type="ECO:0000313" key="16">
    <source>
        <dbReference type="Proteomes" id="UP001324287"/>
    </source>
</evidence>
<dbReference type="PANTHER" id="PTHR30529">
    <property type="entry name" value="CYTOCHROME B561"/>
    <property type="match status" value="1"/>
</dbReference>
<dbReference type="Pfam" id="PF01292">
    <property type="entry name" value="Ni_hydr_CYTB"/>
    <property type="match status" value="1"/>
</dbReference>
<accession>A0ABZ1BBB5</accession>
<dbReference type="InterPro" id="IPR052168">
    <property type="entry name" value="Cytochrome_b561_oxidase"/>
</dbReference>
<keyword evidence="2" id="KW-0813">Transport</keyword>
<comment type="subcellular location">
    <subcellularLocation>
        <location evidence="1">Cell membrane</location>
        <topology evidence="1">Multi-pass membrane protein</topology>
    </subcellularLocation>
</comment>
<feature type="domain" description="Cytochrome b561 bacterial/Ni-hydrogenase" evidence="14">
    <location>
        <begin position="25"/>
        <end position="231"/>
    </location>
</feature>
<dbReference type="InterPro" id="IPR011577">
    <property type="entry name" value="Cyt_b561_bac/Ni-Hgenase"/>
</dbReference>
<dbReference type="SUPFAM" id="SSF81342">
    <property type="entry name" value="Transmembrane di-heme cytochromes"/>
    <property type="match status" value="1"/>
</dbReference>
<name>A0ABZ1BBB5_9ACTN</name>
<evidence type="ECO:0000256" key="5">
    <source>
        <dbReference type="ARBA" id="ARBA00022692"/>
    </source>
</evidence>
<evidence type="ECO:0000256" key="6">
    <source>
        <dbReference type="ARBA" id="ARBA00022723"/>
    </source>
</evidence>
<dbReference type="Proteomes" id="UP001324287">
    <property type="component" value="Chromosome"/>
</dbReference>
<feature type="transmembrane region" description="Helical" evidence="13">
    <location>
        <begin position="202"/>
        <end position="221"/>
    </location>
</feature>
<keyword evidence="16" id="KW-1185">Reference proteome</keyword>
<keyword evidence="10 13" id="KW-0472">Membrane</keyword>
<reference evidence="15 16" key="1">
    <citation type="submission" date="2023-12" db="EMBL/GenBank/DDBJ databases">
        <title>Blastococcus brunescens sp. nov., an actonobacterium isolated from sandstone collected in sahara desert.</title>
        <authorList>
            <person name="Gtari M."/>
            <person name="Ghodhbane F."/>
        </authorList>
    </citation>
    <scope>NUCLEOTIDE SEQUENCE [LARGE SCALE GENOMIC DNA]</scope>
    <source>
        <strain evidence="15 16">BMG 8361</strain>
    </source>
</reference>
<evidence type="ECO:0000313" key="15">
    <source>
        <dbReference type="EMBL" id="WRL66595.1"/>
    </source>
</evidence>
<evidence type="ECO:0000259" key="14">
    <source>
        <dbReference type="Pfam" id="PF01292"/>
    </source>
</evidence>
<feature type="compositionally biased region" description="Basic and acidic residues" evidence="12">
    <location>
        <begin position="71"/>
        <end position="80"/>
    </location>
</feature>
<comment type="similarity">
    <text evidence="11">Belongs to the cytochrome b561 family.</text>
</comment>
<keyword evidence="3" id="KW-1003">Cell membrane</keyword>
<sequence>MTAVAGGVRTGQARRMHLRNGRHGYGVVTKVLHWSTVAAVLGQFVVGYGMDLDDVSDRREDLLDAEEQRLEVEAEGRGEAAEEEAEAAIERREEALDAQEDDQASEVFSDVVSGSAFADGLSLPELHICLGLLVLVLAAVRIGWRSTTPLPPWAGHLSAGERRLEGALEKLLLASLVAVPASGFLLVAAGEDWLPAHVTAQIVFLAAIAGHVGLVLTHTVLRRNRHLARML</sequence>
<evidence type="ECO:0000256" key="11">
    <source>
        <dbReference type="ARBA" id="ARBA00037975"/>
    </source>
</evidence>
<evidence type="ECO:0000256" key="12">
    <source>
        <dbReference type="SAM" id="MobiDB-lite"/>
    </source>
</evidence>
<evidence type="ECO:0000256" key="3">
    <source>
        <dbReference type="ARBA" id="ARBA00022475"/>
    </source>
</evidence>
<dbReference type="RefSeq" id="WP_324277907.1">
    <property type="nucleotide sequence ID" value="NZ_CP141261.1"/>
</dbReference>
<organism evidence="15 16">
    <name type="scientific">Blastococcus brunescens</name>
    <dbReference type="NCBI Taxonomy" id="1564165"/>
    <lineage>
        <taxon>Bacteria</taxon>
        <taxon>Bacillati</taxon>
        <taxon>Actinomycetota</taxon>
        <taxon>Actinomycetes</taxon>
        <taxon>Geodermatophilales</taxon>
        <taxon>Geodermatophilaceae</taxon>
        <taxon>Blastococcus</taxon>
    </lineage>
</organism>
<evidence type="ECO:0000256" key="1">
    <source>
        <dbReference type="ARBA" id="ARBA00004651"/>
    </source>
</evidence>
<keyword evidence="9" id="KW-0408">Iron</keyword>
<evidence type="ECO:0000256" key="7">
    <source>
        <dbReference type="ARBA" id="ARBA00022982"/>
    </source>
</evidence>
<keyword evidence="4" id="KW-0349">Heme</keyword>
<feature type="transmembrane region" description="Helical" evidence="13">
    <location>
        <begin position="171"/>
        <end position="190"/>
    </location>
</feature>
<evidence type="ECO:0000256" key="13">
    <source>
        <dbReference type="SAM" id="Phobius"/>
    </source>
</evidence>
<dbReference type="InterPro" id="IPR016174">
    <property type="entry name" value="Di-haem_cyt_TM"/>
</dbReference>
<gene>
    <name evidence="15" type="ORF">U6N30_15050</name>
</gene>
<keyword evidence="7" id="KW-0249">Electron transport</keyword>